<evidence type="ECO:0008006" key="5">
    <source>
        <dbReference type="Google" id="ProtNLM"/>
    </source>
</evidence>
<dbReference type="STRING" id="61395.A0A1Y1WCN4"/>
<sequence length="622" mass="69773">MVAQSKNKLLPTAQLSALLAQTMADPYQTPKTKSGFLEHARFGTASRLLTCLTNEQLVDALYVADSIDASLSFALITPCNSKPDELLVRSVVCQLRHKPVLAGKADIGLTNVSRISFLDPEDLALGMWLMEQGTGEFRRLTDPTEIMRMVGEWNSSEPEAIANICRELASSIENQAYAFEHRKPSPDILQSTAIDWEQSIVEGHATHPMHRARYAVDPLEPIAPSTDLFHLRLAFVAVPRSQMNVEGDFEKLLAPLYSAADSDDGKNQYILDFTDRATELVMPVHPMHLPAIRKMFDFVRVLPFSAPAEAQASLRTVCPTAFTPLGYDIKLPLGIKVSSALRTISPWSTFVGPRITDAIPKILDKAPVQDSLLIAGEPASAVSNNQDFDIAKYLSCIIRDDPEYICRPRGERVILAAALTNFNSQGVSMAVEQWSLDTVDKRRAFLRSYVSKLFDAFLPPIMNHGFAFESHPQNSLLRIDAATGDIKGFIARDFGGVKVHRETFKKSTGIDIDMLPDACTDAPIMYEVYDLAYHTLVQCQIHRLVRALDLHYQGSGWAVVREEFEKRVPEHHPMREAWYQDSFDLKCFITMKLDGLYRDYIYKKVPNVLFYKNEDEGVVFPQ</sequence>
<dbReference type="Pfam" id="PF06276">
    <property type="entry name" value="FhuF"/>
    <property type="match status" value="1"/>
</dbReference>
<dbReference type="PANTHER" id="PTHR34384">
    <property type="entry name" value="L-2,3-DIAMINOPROPANOATE--CITRATE LIGASE"/>
    <property type="match status" value="1"/>
</dbReference>
<evidence type="ECO:0000313" key="4">
    <source>
        <dbReference type="Proteomes" id="UP000193922"/>
    </source>
</evidence>
<dbReference type="OrthoDB" id="2117718at2759"/>
<gene>
    <name evidence="3" type="ORF">DL89DRAFT_266326</name>
</gene>
<feature type="domain" description="Aerobactin siderophore biosynthesis IucA/IucC N-terminal" evidence="1">
    <location>
        <begin position="193"/>
        <end position="420"/>
    </location>
</feature>
<dbReference type="InterPro" id="IPR037455">
    <property type="entry name" value="LucA/IucC-like"/>
</dbReference>
<name>A0A1Y1WCN4_9FUNG</name>
<dbReference type="GO" id="GO:0016881">
    <property type="term" value="F:acid-amino acid ligase activity"/>
    <property type="evidence" value="ECO:0007669"/>
    <property type="project" value="UniProtKB-ARBA"/>
</dbReference>
<protein>
    <recommendedName>
        <fullName evidence="5">Siderophore synthetase component</fullName>
    </recommendedName>
</protein>
<proteinExistence type="predicted"/>
<dbReference type="Gene3D" id="1.10.510.40">
    <property type="match status" value="1"/>
</dbReference>
<accession>A0A1Y1WCN4</accession>
<dbReference type="RefSeq" id="XP_040744814.1">
    <property type="nucleotide sequence ID" value="XM_040887042.1"/>
</dbReference>
<dbReference type="InterPro" id="IPR007310">
    <property type="entry name" value="Aerobactin_biosyn_IucA/IucC_N"/>
</dbReference>
<keyword evidence="4" id="KW-1185">Reference proteome</keyword>
<dbReference type="EMBL" id="MCFD01000004">
    <property type="protein sequence ID" value="ORX71299.1"/>
    <property type="molecule type" value="Genomic_DNA"/>
</dbReference>
<dbReference type="PANTHER" id="PTHR34384:SF5">
    <property type="entry name" value="L-2,3-DIAMINOPROPANOATE--CITRATE LIGASE"/>
    <property type="match status" value="1"/>
</dbReference>
<comment type="caution">
    <text evidence="3">The sequence shown here is derived from an EMBL/GenBank/DDBJ whole genome shotgun (WGS) entry which is preliminary data.</text>
</comment>
<dbReference type="Proteomes" id="UP000193922">
    <property type="component" value="Unassembled WGS sequence"/>
</dbReference>
<evidence type="ECO:0000259" key="2">
    <source>
        <dbReference type="Pfam" id="PF06276"/>
    </source>
</evidence>
<dbReference type="GO" id="GO:0019290">
    <property type="term" value="P:siderophore biosynthetic process"/>
    <property type="evidence" value="ECO:0007669"/>
    <property type="project" value="InterPro"/>
</dbReference>
<evidence type="ECO:0000313" key="3">
    <source>
        <dbReference type="EMBL" id="ORX71299.1"/>
    </source>
</evidence>
<reference evidence="3 4" key="1">
    <citation type="submission" date="2016-07" db="EMBL/GenBank/DDBJ databases">
        <title>Pervasive Adenine N6-methylation of Active Genes in Fungi.</title>
        <authorList>
            <consortium name="DOE Joint Genome Institute"/>
            <person name="Mondo S.J."/>
            <person name="Dannebaum R.O."/>
            <person name="Kuo R.C."/>
            <person name="Labutti K."/>
            <person name="Haridas S."/>
            <person name="Kuo A."/>
            <person name="Salamov A."/>
            <person name="Ahrendt S.R."/>
            <person name="Lipzen A."/>
            <person name="Sullivan W."/>
            <person name="Andreopoulos W.B."/>
            <person name="Clum A."/>
            <person name="Lindquist E."/>
            <person name="Daum C."/>
            <person name="Ramamoorthy G.K."/>
            <person name="Gryganskyi A."/>
            <person name="Culley D."/>
            <person name="Magnuson J.K."/>
            <person name="James T.Y."/>
            <person name="O'Malley M.A."/>
            <person name="Stajich J.E."/>
            <person name="Spatafora J.W."/>
            <person name="Visel A."/>
            <person name="Grigoriev I.V."/>
        </authorList>
    </citation>
    <scope>NUCLEOTIDE SEQUENCE [LARGE SCALE GENOMIC DNA]</scope>
    <source>
        <strain evidence="3 4">ATCC 12442</strain>
    </source>
</reference>
<organism evidence="3 4">
    <name type="scientific">Linderina pennispora</name>
    <dbReference type="NCBI Taxonomy" id="61395"/>
    <lineage>
        <taxon>Eukaryota</taxon>
        <taxon>Fungi</taxon>
        <taxon>Fungi incertae sedis</taxon>
        <taxon>Zoopagomycota</taxon>
        <taxon>Kickxellomycotina</taxon>
        <taxon>Kickxellomycetes</taxon>
        <taxon>Kickxellales</taxon>
        <taxon>Kickxellaceae</taxon>
        <taxon>Linderina</taxon>
    </lineage>
</organism>
<dbReference type="GeneID" id="63803690"/>
<dbReference type="Pfam" id="PF04183">
    <property type="entry name" value="IucA_IucC"/>
    <property type="match status" value="1"/>
</dbReference>
<dbReference type="AlphaFoldDB" id="A0A1Y1WCN4"/>
<dbReference type="InterPro" id="IPR022770">
    <property type="entry name" value="IucA/IucC-like_C"/>
</dbReference>
<evidence type="ECO:0000259" key="1">
    <source>
        <dbReference type="Pfam" id="PF04183"/>
    </source>
</evidence>
<feature type="domain" description="Aerobactin siderophore biosynthesis IucA/IucC-like C-terminal" evidence="2">
    <location>
        <begin position="444"/>
        <end position="579"/>
    </location>
</feature>